<protein>
    <recommendedName>
        <fullName evidence="4">Transmembrane protein 185B</fullName>
    </recommendedName>
</protein>
<comment type="caution">
    <text evidence="2">The sequence shown here is derived from an EMBL/GenBank/DDBJ whole genome shotgun (WGS) entry which is preliminary data.</text>
</comment>
<keyword evidence="1" id="KW-1133">Transmembrane helix</keyword>
<gene>
    <name evidence="2" type="ORF">A0J61_07980</name>
</gene>
<feature type="transmembrane region" description="Helical" evidence="1">
    <location>
        <begin position="21"/>
        <end position="43"/>
    </location>
</feature>
<evidence type="ECO:0000313" key="3">
    <source>
        <dbReference type="Proteomes" id="UP000093000"/>
    </source>
</evidence>
<organism evidence="2 3">
    <name type="scientific">Choanephora cucurbitarum</name>
    <dbReference type="NCBI Taxonomy" id="101091"/>
    <lineage>
        <taxon>Eukaryota</taxon>
        <taxon>Fungi</taxon>
        <taxon>Fungi incertae sedis</taxon>
        <taxon>Mucoromycota</taxon>
        <taxon>Mucoromycotina</taxon>
        <taxon>Mucoromycetes</taxon>
        <taxon>Mucorales</taxon>
        <taxon>Mucorineae</taxon>
        <taxon>Choanephoraceae</taxon>
        <taxon>Choanephoroideae</taxon>
        <taxon>Choanephora</taxon>
    </lineage>
</organism>
<dbReference type="PANTHER" id="PTHR13568">
    <property type="entry name" value="FAM11A, B PROTEIN"/>
    <property type="match status" value="1"/>
</dbReference>
<keyword evidence="1" id="KW-0812">Transmembrane</keyword>
<reference evidence="2 3" key="1">
    <citation type="submission" date="2016-03" db="EMBL/GenBank/DDBJ databases">
        <title>Choanephora cucurbitarum.</title>
        <authorList>
            <person name="Min B."/>
            <person name="Park H."/>
            <person name="Park J.-H."/>
            <person name="Shin H.-D."/>
            <person name="Choi I.-G."/>
        </authorList>
    </citation>
    <scope>NUCLEOTIDE SEQUENCE [LARGE SCALE GENOMIC DNA]</scope>
    <source>
        <strain evidence="2 3">KUS-F28377</strain>
    </source>
</reference>
<accession>A0A1C7N4I9</accession>
<name>A0A1C7N4I9_9FUNG</name>
<feature type="transmembrane region" description="Helical" evidence="1">
    <location>
        <begin position="100"/>
        <end position="122"/>
    </location>
</feature>
<feature type="transmembrane region" description="Helical" evidence="1">
    <location>
        <begin position="49"/>
        <end position="68"/>
    </location>
</feature>
<feature type="transmembrane region" description="Helical" evidence="1">
    <location>
        <begin position="202"/>
        <end position="225"/>
    </location>
</feature>
<dbReference type="Proteomes" id="UP000093000">
    <property type="component" value="Unassembled WGS sequence"/>
</dbReference>
<dbReference type="AlphaFoldDB" id="A0A1C7N4I9"/>
<dbReference type="PANTHER" id="PTHR13568:SF9">
    <property type="entry name" value="TRANSMEMBRANE PROTEIN 203"/>
    <property type="match status" value="1"/>
</dbReference>
<feature type="transmembrane region" description="Helical" evidence="1">
    <location>
        <begin position="240"/>
        <end position="264"/>
    </location>
</feature>
<dbReference type="InParanoid" id="A0A1C7N4I9"/>
<evidence type="ECO:0008006" key="4">
    <source>
        <dbReference type="Google" id="ProtNLM"/>
    </source>
</evidence>
<evidence type="ECO:0000256" key="1">
    <source>
        <dbReference type="SAM" id="Phobius"/>
    </source>
</evidence>
<keyword evidence="1" id="KW-0472">Membrane</keyword>
<feature type="transmembrane region" description="Helical" evidence="1">
    <location>
        <begin position="159"/>
        <end position="181"/>
    </location>
</feature>
<dbReference type="EMBL" id="LUGH01000576">
    <property type="protein sequence ID" value="OBZ83971.1"/>
    <property type="molecule type" value="Genomic_DNA"/>
</dbReference>
<dbReference type="InterPro" id="IPR019396">
    <property type="entry name" value="TM_Fragile-X-F-assoc"/>
</dbReference>
<dbReference type="OrthoDB" id="10250354at2759"/>
<evidence type="ECO:0000313" key="2">
    <source>
        <dbReference type="EMBL" id="OBZ83971.1"/>
    </source>
</evidence>
<sequence>MMDTVVGPLFDPDTESLICTWLMGLSLFFALFIVFLVFLTVRIDAIVTWAWSVVWIPVWIMHGMLLMFHPLRQPMRLVHFFLLLVFQIFIVMRLDQQVMWPIRLVCIPYFVFEAVVCLASLGQIVRDPSKRIPILMFSRLWMPCMRCCTVLLISLRADRIITCSWAVVFLPTYLMGLKWAIELVIRYYQFSRQQQQQQQMMTLVLGAVIWVVMGLLCYTLIGLIAKRLDGTLSISMSTVFIPLFIVFSFCLCCSGCCLPCLLMISSYSNLDEGSFPGQLITKRITASEELGYA</sequence>
<dbReference type="STRING" id="101091.A0A1C7N4I9"/>
<feature type="transmembrane region" description="Helical" evidence="1">
    <location>
        <begin position="77"/>
        <end position="94"/>
    </location>
</feature>
<dbReference type="Pfam" id="PF10269">
    <property type="entry name" value="Tmemb_185A"/>
    <property type="match status" value="1"/>
</dbReference>
<keyword evidence="3" id="KW-1185">Reference proteome</keyword>
<proteinExistence type="predicted"/>